<keyword evidence="7" id="KW-1185">Reference proteome</keyword>
<dbReference type="EMBL" id="WKJJ01000012">
    <property type="protein sequence ID" value="MRV73910.1"/>
    <property type="molecule type" value="Genomic_DNA"/>
</dbReference>
<dbReference type="Pfam" id="PF01258">
    <property type="entry name" value="zf-dskA_traR"/>
    <property type="match status" value="1"/>
</dbReference>
<name>A0A7X2IQ73_9BURK</name>
<dbReference type="PANTHER" id="PTHR33823:SF4">
    <property type="entry name" value="GENERAL STRESS PROTEIN 16O"/>
    <property type="match status" value="1"/>
</dbReference>
<keyword evidence="1" id="KW-0479">Metal-binding</keyword>
<dbReference type="Gene3D" id="1.20.120.910">
    <property type="entry name" value="DksA, coiled-coil domain"/>
    <property type="match status" value="1"/>
</dbReference>
<evidence type="ECO:0000256" key="1">
    <source>
        <dbReference type="ARBA" id="ARBA00022723"/>
    </source>
</evidence>
<comment type="caution">
    <text evidence="6">The sequence shown here is derived from an EMBL/GenBank/DDBJ whole genome shotgun (WGS) entry which is preliminary data.</text>
</comment>
<dbReference type="PANTHER" id="PTHR33823">
    <property type="entry name" value="RNA POLYMERASE-BINDING TRANSCRIPTION FACTOR DKSA-RELATED"/>
    <property type="match status" value="1"/>
</dbReference>
<keyword evidence="3" id="KW-0862">Zinc</keyword>
<evidence type="ECO:0000313" key="7">
    <source>
        <dbReference type="Proteomes" id="UP000446768"/>
    </source>
</evidence>
<dbReference type="SUPFAM" id="SSF57716">
    <property type="entry name" value="Glucocorticoid receptor-like (DNA-binding domain)"/>
    <property type="match status" value="1"/>
</dbReference>
<protein>
    <submittedName>
        <fullName evidence="6">TraR/DksA family transcriptional regulator</fullName>
    </submittedName>
</protein>
<feature type="zinc finger region" description="dksA C4-type" evidence="4">
    <location>
        <begin position="90"/>
        <end position="114"/>
    </location>
</feature>
<gene>
    <name evidence="6" type="ORF">GJ700_19560</name>
</gene>
<dbReference type="PROSITE" id="PS51128">
    <property type="entry name" value="ZF_DKSA_2"/>
    <property type="match status" value="1"/>
</dbReference>
<reference evidence="6 7" key="1">
    <citation type="submission" date="2019-11" db="EMBL/GenBank/DDBJ databases">
        <title>Novel species isolated from a subtropical stream in China.</title>
        <authorList>
            <person name="Lu H."/>
        </authorList>
    </citation>
    <scope>NUCLEOTIDE SEQUENCE [LARGE SCALE GENOMIC DNA]</scope>
    <source>
        <strain evidence="6 7">FT92W</strain>
    </source>
</reference>
<dbReference type="InterPro" id="IPR020458">
    <property type="entry name" value="Znf_DskA_TraR_CS"/>
</dbReference>
<dbReference type="AlphaFoldDB" id="A0A7X2IQ73"/>
<evidence type="ECO:0000256" key="3">
    <source>
        <dbReference type="ARBA" id="ARBA00022833"/>
    </source>
</evidence>
<dbReference type="InterPro" id="IPR037187">
    <property type="entry name" value="DnaK_N"/>
</dbReference>
<evidence type="ECO:0000256" key="4">
    <source>
        <dbReference type="PROSITE-ProRule" id="PRU00510"/>
    </source>
</evidence>
<dbReference type="RefSeq" id="WP_154376962.1">
    <property type="nucleotide sequence ID" value="NZ_WKJJ01000012.1"/>
</dbReference>
<dbReference type="PROSITE" id="PS01102">
    <property type="entry name" value="ZF_DKSA_1"/>
    <property type="match status" value="1"/>
</dbReference>
<dbReference type="GO" id="GO:0008270">
    <property type="term" value="F:zinc ion binding"/>
    <property type="evidence" value="ECO:0007669"/>
    <property type="project" value="UniProtKB-KW"/>
</dbReference>
<accession>A0A7X2IQ73</accession>
<evidence type="ECO:0000256" key="2">
    <source>
        <dbReference type="ARBA" id="ARBA00022771"/>
    </source>
</evidence>
<evidence type="ECO:0000259" key="5">
    <source>
        <dbReference type="Pfam" id="PF01258"/>
    </source>
</evidence>
<keyword evidence="2" id="KW-0863">Zinc-finger</keyword>
<feature type="domain" description="Zinc finger DksA/TraR C4-type" evidence="5">
    <location>
        <begin position="87"/>
        <end position="115"/>
    </location>
</feature>
<dbReference type="Proteomes" id="UP000446768">
    <property type="component" value="Unassembled WGS sequence"/>
</dbReference>
<organism evidence="6 7">
    <name type="scientific">Pseudoduganella rivuli</name>
    <dbReference type="NCBI Taxonomy" id="2666085"/>
    <lineage>
        <taxon>Bacteria</taxon>
        <taxon>Pseudomonadati</taxon>
        <taxon>Pseudomonadota</taxon>
        <taxon>Betaproteobacteria</taxon>
        <taxon>Burkholderiales</taxon>
        <taxon>Oxalobacteraceae</taxon>
        <taxon>Telluria group</taxon>
        <taxon>Pseudoduganella</taxon>
    </lineage>
</organism>
<dbReference type="InterPro" id="IPR000962">
    <property type="entry name" value="Znf_DskA_TraR"/>
</dbReference>
<evidence type="ECO:0000313" key="6">
    <source>
        <dbReference type="EMBL" id="MRV73910.1"/>
    </source>
</evidence>
<proteinExistence type="predicted"/>
<dbReference type="SUPFAM" id="SSF109635">
    <property type="entry name" value="DnaK suppressor protein DksA, alpha-hairpin domain"/>
    <property type="match status" value="1"/>
</dbReference>
<sequence>MSHITAAVMHDLDSCLQSRRQELILQIRQRLHADDAQEMSLFNNYTIEADQAAASQLSDTDIGLLNREMDELRTVDAALARMKAHCYGQCSRCGGTIPSERLLALPEAHMCVECQLACETLPGQQQHSHRPGA</sequence>